<dbReference type="Proteomes" id="UP000181790">
    <property type="component" value="Unassembled WGS sequence"/>
</dbReference>
<feature type="transmembrane region" description="Helical" evidence="1">
    <location>
        <begin position="114"/>
        <end position="138"/>
    </location>
</feature>
<keyword evidence="1" id="KW-1133">Transmembrane helix</keyword>
<evidence type="ECO:0000313" key="3">
    <source>
        <dbReference type="EMBL" id="OIN59722.1"/>
    </source>
</evidence>
<sequence>MTFRNTKYIQIAFLWFAMLGVLLRLWIIPEITLAKNSILFMTSFLALNLIWYIHLRINSYLDRRLPFEKSVTWRLIAQLFGGWTVVKTILFLSGLIMINYILPVLRFSMNRLTLVTFTLAIFLANMAISLGLIAWQLFRRWKENELRAANLEKEKTQVQYDNLRNQLNPHFLFNSLSSLDGLIEDDPALARQFLRQLSKVFRYVLQHKHKAVVALEDEVDFIRIYVSLLKTRFDGAFQVAFELTDEAMDAGIVPVTLQVLIENAIKHNVISDKYPLTISIKTHDGYLLVSNNVRRKGKVETSNGEGLANLKHLYGFLSTQPVAVVEEENLFCVRIPLLAVGQETGLLAVKE</sequence>
<dbReference type="GO" id="GO:0016020">
    <property type="term" value="C:membrane"/>
    <property type="evidence" value="ECO:0007669"/>
    <property type="project" value="InterPro"/>
</dbReference>
<evidence type="ECO:0000313" key="4">
    <source>
        <dbReference type="Proteomes" id="UP000181790"/>
    </source>
</evidence>
<feature type="transmembrane region" description="Helical" evidence="1">
    <location>
        <begin position="12"/>
        <end position="31"/>
    </location>
</feature>
<evidence type="ECO:0000259" key="2">
    <source>
        <dbReference type="Pfam" id="PF06580"/>
    </source>
</evidence>
<proteinExistence type="predicted"/>
<dbReference type="EMBL" id="MORL01000003">
    <property type="protein sequence ID" value="OIN59722.1"/>
    <property type="molecule type" value="Genomic_DNA"/>
</dbReference>
<keyword evidence="1" id="KW-0472">Membrane</keyword>
<dbReference type="RefSeq" id="WP_071502522.1">
    <property type="nucleotide sequence ID" value="NZ_MORL01000003.1"/>
</dbReference>
<dbReference type="PANTHER" id="PTHR34220:SF7">
    <property type="entry name" value="SENSOR HISTIDINE KINASE YPDA"/>
    <property type="match status" value="1"/>
</dbReference>
<dbReference type="OrthoDB" id="927174at2"/>
<evidence type="ECO:0000256" key="1">
    <source>
        <dbReference type="SAM" id="Phobius"/>
    </source>
</evidence>
<comment type="caution">
    <text evidence="3">The sequence shown here is derived from an EMBL/GenBank/DDBJ whole genome shotgun (WGS) entry which is preliminary data.</text>
</comment>
<dbReference type="Pfam" id="PF06580">
    <property type="entry name" value="His_kinase"/>
    <property type="match status" value="1"/>
</dbReference>
<name>A0A1S2VLT6_9BACT</name>
<dbReference type="InterPro" id="IPR050640">
    <property type="entry name" value="Bact_2-comp_sensor_kinase"/>
</dbReference>
<keyword evidence="3" id="KW-0808">Transferase</keyword>
<keyword evidence="3" id="KW-0418">Kinase</keyword>
<dbReference type="InterPro" id="IPR010559">
    <property type="entry name" value="Sig_transdc_His_kin_internal"/>
</dbReference>
<feature type="transmembrane region" description="Helical" evidence="1">
    <location>
        <begin position="37"/>
        <end position="55"/>
    </location>
</feature>
<dbReference type="GO" id="GO:0000155">
    <property type="term" value="F:phosphorelay sensor kinase activity"/>
    <property type="evidence" value="ECO:0007669"/>
    <property type="project" value="InterPro"/>
</dbReference>
<feature type="domain" description="Signal transduction histidine kinase internal region" evidence="2">
    <location>
        <begin position="159"/>
        <end position="235"/>
    </location>
</feature>
<dbReference type="PANTHER" id="PTHR34220">
    <property type="entry name" value="SENSOR HISTIDINE KINASE YPDA"/>
    <property type="match status" value="1"/>
</dbReference>
<keyword evidence="1" id="KW-0812">Transmembrane</keyword>
<dbReference type="AlphaFoldDB" id="A0A1S2VLT6"/>
<feature type="transmembrane region" description="Helical" evidence="1">
    <location>
        <begin position="75"/>
        <end position="102"/>
    </location>
</feature>
<protein>
    <submittedName>
        <fullName evidence="3">Histidine kinase</fullName>
    </submittedName>
</protein>
<keyword evidence="4" id="KW-1185">Reference proteome</keyword>
<accession>A0A1S2VLT6</accession>
<organism evidence="3 4">
    <name type="scientific">Arsenicibacter rosenii</name>
    <dbReference type="NCBI Taxonomy" id="1750698"/>
    <lineage>
        <taxon>Bacteria</taxon>
        <taxon>Pseudomonadati</taxon>
        <taxon>Bacteroidota</taxon>
        <taxon>Cytophagia</taxon>
        <taxon>Cytophagales</taxon>
        <taxon>Spirosomataceae</taxon>
        <taxon>Arsenicibacter</taxon>
    </lineage>
</organism>
<gene>
    <name evidence="3" type="ORF">BLX24_07615</name>
</gene>
<reference evidence="3 4" key="1">
    <citation type="submission" date="2016-10" db="EMBL/GenBank/DDBJ databases">
        <title>Arsenicibacter rosenii gen. nov., sp. nov., an efficient arsenic-methylating bacterium isolated from an arsenic-contaminated paddy soil.</title>
        <authorList>
            <person name="Huang K."/>
        </authorList>
    </citation>
    <scope>NUCLEOTIDE SEQUENCE [LARGE SCALE GENOMIC DNA]</scope>
    <source>
        <strain evidence="3 4">SM-1</strain>
    </source>
</reference>